<comment type="caution">
    <text evidence="2">The sequence shown here is derived from an EMBL/GenBank/DDBJ whole genome shotgun (WGS) entry which is preliminary data.</text>
</comment>
<gene>
    <name evidence="2" type="ORF">Scep_002165</name>
</gene>
<accession>A0AAP0Q5Q4</accession>
<reference evidence="2 3" key="1">
    <citation type="submission" date="2024-01" db="EMBL/GenBank/DDBJ databases">
        <title>Genome assemblies of Stephania.</title>
        <authorList>
            <person name="Yang L."/>
        </authorList>
    </citation>
    <scope>NUCLEOTIDE SEQUENCE [LARGE SCALE GENOMIC DNA]</scope>
    <source>
        <strain evidence="2">JXDWG</strain>
        <tissue evidence="2">Leaf</tissue>
    </source>
</reference>
<dbReference type="InterPro" id="IPR051942">
    <property type="entry name" value="DENN_domain_containing_2"/>
</dbReference>
<feature type="domain" description="UDENN" evidence="1">
    <location>
        <begin position="1"/>
        <end position="344"/>
    </location>
</feature>
<dbReference type="Proteomes" id="UP001419268">
    <property type="component" value="Unassembled WGS sequence"/>
</dbReference>
<name>A0AAP0Q5Q4_9MAGN</name>
<organism evidence="2 3">
    <name type="scientific">Stephania cephalantha</name>
    <dbReference type="NCBI Taxonomy" id="152367"/>
    <lineage>
        <taxon>Eukaryota</taxon>
        <taxon>Viridiplantae</taxon>
        <taxon>Streptophyta</taxon>
        <taxon>Embryophyta</taxon>
        <taxon>Tracheophyta</taxon>
        <taxon>Spermatophyta</taxon>
        <taxon>Magnoliopsida</taxon>
        <taxon>Ranunculales</taxon>
        <taxon>Menispermaceae</taxon>
        <taxon>Menispermoideae</taxon>
        <taxon>Cissampelideae</taxon>
        <taxon>Stephania</taxon>
    </lineage>
</organism>
<dbReference type="InterPro" id="IPR043153">
    <property type="entry name" value="DENN_C"/>
</dbReference>
<sequence length="344" mass="38733">MSAEMIHHSFFPFNSVRSMALEGEKYDKNVENDLIMKWAKENNNDLLQIVCGYEALPLPSRGSEVIFHPLEHLQAIKYNRPEISALGLCENFPEMKMQCSLETPEVNTRLAAAEQALSLSLWTVATVCRVLSLESIMAFFAGVLLEKQVVVASANLGILSATVLSLIPMIRPFEWQSLLLPILPRKMFDFLDAPVPFIVGIQQKPADMKLKTSNLIYVNLDKDQVTMCYLPPLPRYKELISELGPIHARLSCENSTAKRHPVYKCNEVQAKAAGKFLQVMGCYMESLCSDLRSHSITNVQSKNDKVALLLKDSFIDSFPCRDRPFMKLLVNTQLFSVLSDSQLS</sequence>
<dbReference type="AlphaFoldDB" id="A0AAP0Q5Q4"/>
<protein>
    <recommendedName>
        <fullName evidence="1">UDENN domain-containing protein</fullName>
    </recommendedName>
</protein>
<dbReference type="InterPro" id="IPR001194">
    <property type="entry name" value="cDENN_dom"/>
</dbReference>
<evidence type="ECO:0000313" key="2">
    <source>
        <dbReference type="EMBL" id="KAK9166974.1"/>
    </source>
</evidence>
<dbReference type="Gene3D" id="3.40.50.11500">
    <property type="match status" value="1"/>
</dbReference>
<proteinExistence type="predicted"/>
<dbReference type="PANTHER" id="PTHR15288">
    <property type="entry name" value="DENN DOMAIN-CONTAINING PROTEIN 2"/>
    <property type="match status" value="1"/>
</dbReference>
<dbReference type="Pfam" id="PF02141">
    <property type="entry name" value="DENN"/>
    <property type="match status" value="1"/>
</dbReference>
<dbReference type="EMBL" id="JBBNAG010000001">
    <property type="protein sequence ID" value="KAK9166974.1"/>
    <property type="molecule type" value="Genomic_DNA"/>
</dbReference>
<dbReference type="InterPro" id="IPR037516">
    <property type="entry name" value="Tripartite_DENN"/>
</dbReference>
<dbReference type="SMART" id="SM00799">
    <property type="entry name" value="DENN"/>
    <property type="match status" value="1"/>
</dbReference>
<keyword evidence="3" id="KW-1185">Reference proteome</keyword>
<dbReference type="PROSITE" id="PS50211">
    <property type="entry name" value="DENN"/>
    <property type="match status" value="1"/>
</dbReference>
<evidence type="ECO:0000259" key="1">
    <source>
        <dbReference type="PROSITE" id="PS50211"/>
    </source>
</evidence>
<dbReference type="PANTHER" id="PTHR15288:SF0">
    <property type="entry name" value="UDENN DOMAIN-CONTAINING PROTEIN"/>
    <property type="match status" value="1"/>
</dbReference>
<evidence type="ECO:0000313" key="3">
    <source>
        <dbReference type="Proteomes" id="UP001419268"/>
    </source>
</evidence>